<proteinExistence type="inferred from homology"/>
<dbReference type="AlphaFoldDB" id="A0AAD4NW37"/>
<evidence type="ECO:0000259" key="12">
    <source>
        <dbReference type="PROSITE" id="PS50850"/>
    </source>
</evidence>
<dbReference type="GO" id="GO:0015293">
    <property type="term" value="F:symporter activity"/>
    <property type="evidence" value="ECO:0007669"/>
    <property type="project" value="UniProtKB-KW"/>
</dbReference>
<comment type="caution">
    <text evidence="13">The sequence shown here is derived from an EMBL/GenBank/DDBJ whole genome shotgun (WGS) entry which is preliminary data.</text>
</comment>
<dbReference type="EMBL" id="SDAM02029772">
    <property type="protein sequence ID" value="KAH6754807.1"/>
    <property type="molecule type" value="Genomic_DNA"/>
</dbReference>
<evidence type="ECO:0000313" key="14">
    <source>
        <dbReference type="Proteomes" id="UP001190926"/>
    </source>
</evidence>
<dbReference type="PANTHER" id="PTHR23500">
    <property type="entry name" value="SOLUTE CARRIER FAMILY 2, FACILITATED GLUCOSE TRANSPORTER"/>
    <property type="match status" value="1"/>
</dbReference>
<keyword evidence="6" id="KW-0769">Symport</keyword>
<evidence type="ECO:0000256" key="7">
    <source>
        <dbReference type="ARBA" id="ARBA00022989"/>
    </source>
</evidence>
<dbReference type="PRINTS" id="PR00171">
    <property type="entry name" value="SUGRTRNSPORT"/>
</dbReference>
<comment type="similarity">
    <text evidence="2 10">Belongs to the major facilitator superfamily. Sugar transporter (TC 2.A.1.1) family.</text>
</comment>
<keyword evidence="14" id="KW-1185">Reference proteome</keyword>
<dbReference type="InterPro" id="IPR045262">
    <property type="entry name" value="STP/PLT_plant"/>
</dbReference>
<evidence type="ECO:0000256" key="1">
    <source>
        <dbReference type="ARBA" id="ARBA00004141"/>
    </source>
</evidence>
<evidence type="ECO:0000256" key="6">
    <source>
        <dbReference type="ARBA" id="ARBA00022847"/>
    </source>
</evidence>
<gene>
    <name evidence="13" type="ORF">C2S53_020172</name>
</gene>
<evidence type="ECO:0000256" key="3">
    <source>
        <dbReference type="ARBA" id="ARBA00022448"/>
    </source>
</evidence>
<evidence type="ECO:0000256" key="11">
    <source>
        <dbReference type="SAM" id="Phobius"/>
    </source>
</evidence>
<feature type="transmembrane region" description="Helical" evidence="11">
    <location>
        <begin position="22"/>
        <end position="42"/>
    </location>
</feature>
<dbReference type="PANTHER" id="PTHR23500:SF574">
    <property type="entry name" value="SUGAR TRANSPORT PROTEIN 1"/>
    <property type="match status" value="1"/>
</dbReference>
<feature type="transmembrane region" description="Helical" evidence="11">
    <location>
        <begin position="350"/>
        <end position="374"/>
    </location>
</feature>
<dbReference type="SUPFAM" id="SSF103473">
    <property type="entry name" value="MFS general substrate transporter"/>
    <property type="match status" value="1"/>
</dbReference>
<feature type="transmembrane region" description="Helical" evidence="11">
    <location>
        <begin position="386"/>
        <end position="407"/>
    </location>
</feature>
<dbReference type="NCBIfam" id="TIGR00879">
    <property type="entry name" value="SP"/>
    <property type="match status" value="1"/>
</dbReference>
<reference evidence="13 14" key="1">
    <citation type="journal article" date="2021" name="Nat. Commun.">
        <title>Incipient diploidization of the medicinal plant Perilla within 10,000 years.</title>
        <authorList>
            <person name="Zhang Y."/>
            <person name="Shen Q."/>
            <person name="Leng L."/>
            <person name="Zhang D."/>
            <person name="Chen S."/>
            <person name="Shi Y."/>
            <person name="Ning Z."/>
            <person name="Chen S."/>
        </authorList>
    </citation>
    <scope>NUCLEOTIDE SEQUENCE [LARGE SCALE GENOMIC DNA]</scope>
    <source>
        <strain evidence="14">cv. PC099</strain>
    </source>
</reference>
<dbReference type="InterPro" id="IPR003663">
    <property type="entry name" value="Sugar/inositol_transpt"/>
</dbReference>
<dbReference type="InterPro" id="IPR005829">
    <property type="entry name" value="Sugar_transporter_CS"/>
</dbReference>
<feature type="transmembrane region" description="Helical" evidence="11">
    <location>
        <begin position="285"/>
        <end position="307"/>
    </location>
</feature>
<keyword evidence="7 11" id="KW-1133">Transmembrane helix</keyword>
<name>A0AAD4NW37_PERFH</name>
<organism evidence="13 14">
    <name type="scientific">Perilla frutescens var. hirtella</name>
    <name type="common">Perilla citriodora</name>
    <name type="synonym">Perilla setoyensis</name>
    <dbReference type="NCBI Taxonomy" id="608512"/>
    <lineage>
        <taxon>Eukaryota</taxon>
        <taxon>Viridiplantae</taxon>
        <taxon>Streptophyta</taxon>
        <taxon>Embryophyta</taxon>
        <taxon>Tracheophyta</taxon>
        <taxon>Spermatophyta</taxon>
        <taxon>Magnoliopsida</taxon>
        <taxon>eudicotyledons</taxon>
        <taxon>Gunneridae</taxon>
        <taxon>Pentapetalae</taxon>
        <taxon>asterids</taxon>
        <taxon>lamiids</taxon>
        <taxon>Lamiales</taxon>
        <taxon>Lamiaceae</taxon>
        <taxon>Nepetoideae</taxon>
        <taxon>Elsholtzieae</taxon>
        <taxon>Perilla</taxon>
    </lineage>
</organism>
<protein>
    <submittedName>
        <fullName evidence="13">Sugar transporter 1</fullName>
    </submittedName>
</protein>
<keyword evidence="5 11" id="KW-0812">Transmembrane</keyword>
<dbReference type="GO" id="GO:0016020">
    <property type="term" value="C:membrane"/>
    <property type="evidence" value="ECO:0007669"/>
    <property type="project" value="UniProtKB-SubCell"/>
</dbReference>
<evidence type="ECO:0000256" key="5">
    <source>
        <dbReference type="ARBA" id="ARBA00022692"/>
    </source>
</evidence>
<keyword evidence="3 10" id="KW-0813">Transport</keyword>
<evidence type="ECO:0000256" key="2">
    <source>
        <dbReference type="ARBA" id="ARBA00010992"/>
    </source>
</evidence>
<sequence length="516" mass="56428">MAVGAIMDHGGKEYPGKLTRQVLVTCFIAAAGGLIFGYDIGISGGVTSMAPFLKKFFPSVYRREELDIGGTNQYCKFDDTLLTLFTSSLYLAALVASLVAAPMTKKMGRKWSMVAGGLLFLAGALLNGAAQNVGMLIIGRVLLGFGVGFANQAAPVYLCEVAPYKYRGALNMLFQLSITIGILAANLINYFTAKMKNGQGWRVSLGCAAIPALIFMVGSLFLPDTPNSLIGRGRHDEGLRQLRKIRGVDDVEEEFSDMVAASEASKGVKSSQWSNLVQRKYRPQLVMVICIPFFQQFTGMNVIMFYAPVLFKTIGFGSSASLASALISGGVNCLATLVSIYVVDKKGRRFLFLEGGIQMLLCQIFVAACIGWKFGMNGDPGQLPTWYAWTVVAAICIYVAGFAWSWGPLGWLVPGEILPLEVRSAGQSVNVSVNMIFTFVIAQSFLRMLCVMKFILFAFFACFVAGMTVFIFFLLPETKGIPIEDVAAVWKSHPYWKRFVNEDDEITVRKNKNDVI</sequence>
<dbReference type="InterPro" id="IPR044778">
    <property type="entry name" value="MFS_STP/MST-like_plant"/>
</dbReference>
<dbReference type="InterPro" id="IPR005828">
    <property type="entry name" value="MFS_sugar_transport-like"/>
</dbReference>
<dbReference type="Proteomes" id="UP001190926">
    <property type="component" value="Unassembled WGS sequence"/>
</dbReference>
<feature type="transmembrane region" description="Helical" evidence="11">
    <location>
        <begin position="81"/>
        <end position="101"/>
    </location>
</feature>
<feature type="transmembrane region" description="Helical" evidence="11">
    <location>
        <begin position="319"/>
        <end position="343"/>
    </location>
</feature>
<dbReference type="InterPro" id="IPR020846">
    <property type="entry name" value="MFS_dom"/>
</dbReference>
<dbReference type="InterPro" id="IPR036259">
    <property type="entry name" value="MFS_trans_sf"/>
</dbReference>
<dbReference type="PROSITE" id="PS50850">
    <property type="entry name" value="MFS"/>
    <property type="match status" value="1"/>
</dbReference>
<feature type="transmembrane region" description="Helical" evidence="11">
    <location>
        <begin position="454"/>
        <end position="475"/>
    </location>
</feature>
<dbReference type="Gene3D" id="1.20.1250.20">
    <property type="entry name" value="MFS general substrate transporter like domains"/>
    <property type="match status" value="1"/>
</dbReference>
<accession>A0AAD4NW37</accession>
<evidence type="ECO:0000256" key="10">
    <source>
        <dbReference type="RuleBase" id="RU003346"/>
    </source>
</evidence>
<evidence type="ECO:0000256" key="4">
    <source>
        <dbReference type="ARBA" id="ARBA00022597"/>
    </source>
</evidence>
<keyword evidence="4 13" id="KW-0762">Sugar transport</keyword>
<feature type="transmembrane region" description="Helical" evidence="11">
    <location>
        <begin position="113"/>
        <end position="130"/>
    </location>
</feature>
<feature type="transmembrane region" description="Helical" evidence="11">
    <location>
        <begin position="136"/>
        <end position="158"/>
    </location>
</feature>
<feature type="domain" description="Major facilitator superfamily (MFS) profile" evidence="12">
    <location>
        <begin position="25"/>
        <end position="479"/>
    </location>
</feature>
<comment type="similarity">
    <text evidence="9">Belongs to the major facilitator superfamily. Phosphate:H(+) symporter (TC 2.A.1.9) family.</text>
</comment>
<feature type="transmembrane region" description="Helical" evidence="11">
    <location>
        <begin position="203"/>
        <end position="222"/>
    </location>
</feature>
<comment type="subcellular location">
    <subcellularLocation>
        <location evidence="1">Membrane</location>
        <topology evidence="1">Multi-pass membrane protein</topology>
    </subcellularLocation>
</comment>
<feature type="transmembrane region" description="Helical" evidence="11">
    <location>
        <begin position="170"/>
        <end position="191"/>
    </location>
</feature>
<dbReference type="Pfam" id="PF00083">
    <property type="entry name" value="Sugar_tr"/>
    <property type="match status" value="1"/>
</dbReference>
<dbReference type="FunFam" id="1.20.1250.20:FF:000002">
    <property type="entry name" value="Sugar transport protein 13"/>
    <property type="match status" value="1"/>
</dbReference>
<feature type="transmembrane region" description="Helical" evidence="11">
    <location>
        <begin position="428"/>
        <end position="448"/>
    </location>
</feature>
<dbReference type="PROSITE" id="PS00217">
    <property type="entry name" value="SUGAR_TRANSPORT_2"/>
    <property type="match status" value="1"/>
</dbReference>
<dbReference type="CDD" id="cd17361">
    <property type="entry name" value="MFS_STP"/>
    <property type="match status" value="1"/>
</dbReference>
<evidence type="ECO:0000256" key="9">
    <source>
        <dbReference type="ARBA" id="ARBA00044504"/>
    </source>
</evidence>
<evidence type="ECO:0000313" key="13">
    <source>
        <dbReference type="EMBL" id="KAH6754807.1"/>
    </source>
</evidence>
<evidence type="ECO:0000256" key="8">
    <source>
        <dbReference type="ARBA" id="ARBA00023136"/>
    </source>
</evidence>
<keyword evidence="8 11" id="KW-0472">Membrane</keyword>
<dbReference type="GO" id="GO:0015145">
    <property type="term" value="F:monosaccharide transmembrane transporter activity"/>
    <property type="evidence" value="ECO:0007669"/>
    <property type="project" value="InterPro"/>
</dbReference>